<dbReference type="AlphaFoldDB" id="A0A095ZDM5"/>
<dbReference type="RefSeq" id="WP_036557058.1">
    <property type="nucleotide sequence ID" value="NZ_JRNI01000003.1"/>
</dbReference>
<feature type="compositionally biased region" description="Basic and acidic residues" evidence="1">
    <location>
        <begin position="270"/>
        <end position="280"/>
    </location>
</feature>
<dbReference type="Proteomes" id="UP000029629">
    <property type="component" value="Unassembled WGS sequence"/>
</dbReference>
<sequence>MTVITIFHLPSTGSFRSIWLACELGLTFQLNHRQEADEASDSETHPLSKAPILLDGNISIATHGAAREYLLSSYDRCGMRPPMAHPDYIQYLQWVHYLEATLLPLVEQQSIIHKLGQSRVPFFARSIMKKTVLNYLNTHIMPELQRQLNYIDQSLAASGWTCGSRFCAADIDLAYILLGLEAEAKLLPEHKNIEMFLSAVKERATYQLAKEKSTTTSNALGFEQSAQTTAVAQAEEVELVDEERADAVDTSTAEVAPHEAESDGITTGHDMTEQTTPKRD</sequence>
<dbReference type="InterPro" id="IPR036282">
    <property type="entry name" value="Glutathione-S-Trfase_C_sf"/>
</dbReference>
<dbReference type="Gene3D" id="3.40.30.10">
    <property type="entry name" value="Glutaredoxin"/>
    <property type="match status" value="1"/>
</dbReference>
<organism evidence="2 3">
    <name type="scientific">Oligella urethralis DNF00040</name>
    <dbReference type="NCBI Taxonomy" id="1401065"/>
    <lineage>
        <taxon>Bacteria</taxon>
        <taxon>Pseudomonadati</taxon>
        <taxon>Pseudomonadota</taxon>
        <taxon>Betaproteobacteria</taxon>
        <taxon>Burkholderiales</taxon>
        <taxon>Alcaligenaceae</taxon>
        <taxon>Oligella</taxon>
    </lineage>
</organism>
<dbReference type="PANTHER" id="PTHR44051:SF9">
    <property type="entry name" value="GLUTATHIONE S-TRANSFERASE 1"/>
    <property type="match status" value="1"/>
</dbReference>
<gene>
    <name evidence="2" type="ORF">HMPREF2130_00670</name>
</gene>
<evidence type="ECO:0000256" key="1">
    <source>
        <dbReference type="SAM" id="MobiDB-lite"/>
    </source>
</evidence>
<evidence type="ECO:0000313" key="2">
    <source>
        <dbReference type="EMBL" id="KGF32491.1"/>
    </source>
</evidence>
<dbReference type="EMBL" id="JRNI01000003">
    <property type="protein sequence ID" value="KGF32491.1"/>
    <property type="molecule type" value="Genomic_DNA"/>
</dbReference>
<dbReference type="SUPFAM" id="SSF52833">
    <property type="entry name" value="Thioredoxin-like"/>
    <property type="match status" value="1"/>
</dbReference>
<dbReference type="OrthoDB" id="9810080at2"/>
<protein>
    <recommendedName>
        <fullName evidence="4">Glutathione S-transferase</fullName>
    </recommendedName>
</protein>
<dbReference type="eggNOG" id="COG0625">
    <property type="taxonomic scope" value="Bacteria"/>
</dbReference>
<evidence type="ECO:0000313" key="3">
    <source>
        <dbReference type="Proteomes" id="UP000029629"/>
    </source>
</evidence>
<dbReference type="PANTHER" id="PTHR44051">
    <property type="entry name" value="GLUTATHIONE S-TRANSFERASE-RELATED"/>
    <property type="match status" value="1"/>
</dbReference>
<name>A0A095ZDM5_9BURK</name>
<accession>A0A095ZDM5</accession>
<comment type="caution">
    <text evidence="2">The sequence shown here is derived from an EMBL/GenBank/DDBJ whole genome shotgun (WGS) entry which is preliminary data.</text>
</comment>
<keyword evidence="3" id="KW-1185">Reference proteome</keyword>
<dbReference type="InterPro" id="IPR036249">
    <property type="entry name" value="Thioredoxin-like_sf"/>
</dbReference>
<dbReference type="Gene3D" id="1.20.1050.10">
    <property type="match status" value="1"/>
</dbReference>
<evidence type="ECO:0008006" key="4">
    <source>
        <dbReference type="Google" id="ProtNLM"/>
    </source>
</evidence>
<proteinExistence type="predicted"/>
<feature type="region of interest" description="Disordered" evidence="1">
    <location>
        <begin position="242"/>
        <end position="280"/>
    </location>
</feature>
<dbReference type="SUPFAM" id="SSF47616">
    <property type="entry name" value="GST C-terminal domain-like"/>
    <property type="match status" value="1"/>
</dbReference>
<reference evidence="2 3" key="1">
    <citation type="submission" date="2014-07" db="EMBL/GenBank/DDBJ databases">
        <authorList>
            <person name="McCorrison J."/>
            <person name="Sanka R."/>
            <person name="Torralba M."/>
            <person name="Gillis M."/>
            <person name="Haft D.H."/>
            <person name="Methe B."/>
            <person name="Sutton G."/>
            <person name="Nelson K.E."/>
        </authorList>
    </citation>
    <scope>NUCLEOTIDE SEQUENCE [LARGE SCALE GENOMIC DNA]</scope>
    <source>
        <strain evidence="2 3">DNF00040</strain>
    </source>
</reference>